<evidence type="ECO:0000313" key="2">
    <source>
        <dbReference type="Proteomes" id="UP000789342"/>
    </source>
</evidence>
<accession>A0A9N9N6X4</accession>
<dbReference type="OrthoDB" id="3691720at2759"/>
<protein>
    <submittedName>
        <fullName evidence="1">11680_t:CDS:1</fullName>
    </submittedName>
</protein>
<keyword evidence="2" id="KW-1185">Reference proteome</keyword>
<dbReference type="Proteomes" id="UP000789342">
    <property type="component" value="Unassembled WGS sequence"/>
</dbReference>
<organism evidence="1 2">
    <name type="scientific">Acaulospora morrowiae</name>
    <dbReference type="NCBI Taxonomy" id="94023"/>
    <lineage>
        <taxon>Eukaryota</taxon>
        <taxon>Fungi</taxon>
        <taxon>Fungi incertae sedis</taxon>
        <taxon>Mucoromycota</taxon>
        <taxon>Glomeromycotina</taxon>
        <taxon>Glomeromycetes</taxon>
        <taxon>Diversisporales</taxon>
        <taxon>Acaulosporaceae</taxon>
        <taxon>Acaulospora</taxon>
    </lineage>
</organism>
<dbReference type="EMBL" id="CAJVPV010018771">
    <property type="protein sequence ID" value="CAG8708689.1"/>
    <property type="molecule type" value="Genomic_DNA"/>
</dbReference>
<reference evidence="1" key="1">
    <citation type="submission" date="2021-06" db="EMBL/GenBank/DDBJ databases">
        <authorList>
            <person name="Kallberg Y."/>
            <person name="Tangrot J."/>
            <person name="Rosling A."/>
        </authorList>
    </citation>
    <scope>NUCLEOTIDE SEQUENCE</scope>
    <source>
        <strain evidence="1">CL551</strain>
    </source>
</reference>
<name>A0A9N9N6X4_9GLOM</name>
<evidence type="ECO:0000313" key="1">
    <source>
        <dbReference type="EMBL" id="CAG8708689.1"/>
    </source>
</evidence>
<feature type="non-terminal residue" evidence="1">
    <location>
        <position position="1"/>
    </location>
</feature>
<proteinExistence type="predicted"/>
<comment type="caution">
    <text evidence="1">The sequence shown here is derived from an EMBL/GenBank/DDBJ whole genome shotgun (WGS) entry which is preliminary data.</text>
</comment>
<sequence length="117" mass="13454">MNHLAGRLLYLVATLDKFLQLFQKQIVDTLDADIHIILKNNTLQELINFVYPELPTQSQDATYLIERGILASWNNEVDTLNTEVLVQFSGEETIYYSADALDQNTETYNPIQESLYP</sequence>
<dbReference type="AlphaFoldDB" id="A0A9N9N6X4"/>
<gene>
    <name evidence="1" type="ORF">AMORRO_LOCUS12569</name>
</gene>